<evidence type="ECO:0000256" key="1">
    <source>
        <dbReference type="SAM" id="MobiDB-lite"/>
    </source>
</evidence>
<feature type="compositionally biased region" description="Basic residues" evidence="1">
    <location>
        <begin position="882"/>
        <end position="891"/>
    </location>
</feature>
<feature type="compositionally biased region" description="Basic and acidic residues" evidence="1">
    <location>
        <begin position="722"/>
        <end position="737"/>
    </location>
</feature>
<protein>
    <submittedName>
        <fullName evidence="2">Uncharacterized protein</fullName>
    </submittedName>
</protein>
<feature type="compositionally biased region" description="Polar residues" evidence="1">
    <location>
        <begin position="935"/>
        <end position="944"/>
    </location>
</feature>
<accession>A0AAN7J361</accession>
<organism evidence="2 3">
    <name type="scientific">Quercus rubra</name>
    <name type="common">Northern red oak</name>
    <name type="synonym">Quercus borealis</name>
    <dbReference type="NCBI Taxonomy" id="3512"/>
    <lineage>
        <taxon>Eukaryota</taxon>
        <taxon>Viridiplantae</taxon>
        <taxon>Streptophyta</taxon>
        <taxon>Embryophyta</taxon>
        <taxon>Tracheophyta</taxon>
        <taxon>Spermatophyta</taxon>
        <taxon>Magnoliopsida</taxon>
        <taxon>eudicotyledons</taxon>
        <taxon>Gunneridae</taxon>
        <taxon>Pentapetalae</taxon>
        <taxon>rosids</taxon>
        <taxon>fabids</taxon>
        <taxon>Fagales</taxon>
        <taxon>Fagaceae</taxon>
        <taxon>Quercus</taxon>
    </lineage>
</organism>
<evidence type="ECO:0000313" key="2">
    <source>
        <dbReference type="EMBL" id="KAK4597804.1"/>
    </source>
</evidence>
<keyword evidence="3" id="KW-1185">Reference proteome</keyword>
<feature type="compositionally biased region" description="Basic and acidic residues" evidence="1">
    <location>
        <begin position="746"/>
        <end position="763"/>
    </location>
</feature>
<feature type="compositionally biased region" description="Polar residues" evidence="1">
    <location>
        <begin position="1169"/>
        <end position="1178"/>
    </location>
</feature>
<name>A0AAN7J361_QUERU</name>
<feature type="compositionally biased region" description="Basic and acidic residues" evidence="1">
    <location>
        <begin position="1101"/>
        <end position="1118"/>
    </location>
</feature>
<feature type="compositionally biased region" description="Basic and acidic residues" evidence="1">
    <location>
        <begin position="824"/>
        <end position="839"/>
    </location>
</feature>
<dbReference type="EMBL" id="JAXUIC010000003">
    <property type="protein sequence ID" value="KAK4597804.1"/>
    <property type="molecule type" value="Genomic_DNA"/>
</dbReference>
<feature type="region of interest" description="Disordered" evidence="1">
    <location>
        <begin position="615"/>
        <end position="1178"/>
    </location>
</feature>
<feature type="compositionally biased region" description="Basic residues" evidence="1">
    <location>
        <begin position="351"/>
        <end position="360"/>
    </location>
</feature>
<feature type="compositionally biased region" description="Basic and acidic residues" evidence="1">
    <location>
        <begin position="638"/>
        <end position="675"/>
    </location>
</feature>
<feature type="compositionally biased region" description="Polar residues" evidence="1">
    <location>
        <begin position="623"/>
        <end position="636"/>
    </location>
</feature>
<comment type="caution">
    <text evidence="2">The sequence shown here is derived from an EMBL/GenBank/DDBJ whole genome shotgun (WGS) entry which is preliminary data.</text>
</comment>
<dbReference type="Proteomes" id="UP001324115">
    <property type="component" value="Unassembled WGS sequence"/>
</dbReference>
<feature type="compositionally biased region" description="Basic residues" evidence="1">
    <location>
        <begin position="290"/>
        <end position="300"/>
    </location>
</feature>
<feature type="region of interest" description="Disordered" evidence="1">
    <location>
        <begin position="1225"/>
        <end position="1293"/>
    </location>
</feature>
<feature type="compositionally biased region" description="Basic and acidic residues" evidence="1">
    <location>
        <begin position="1069"/>
        <end position="1078"/>
    </location>
</feature>
<evidence type="ECO:0000313" key="3">
    <source>
        <dbReference type="Proteomes" id="UP001324115"/>
    </source>
</evidence>
<feature type="region of interest" description="Disordered" evidence="1">
    <location>
        <begin position="283"/>
        <end position="305"/>
    </location>
</feature>
<feature type="region of interest" description="Disordered" evidence="1">
    <location>
        <begin position="427"/>
        <end position="447"/>
    </location>
</feature>
<gene>
    <name evidence="2" type="ORF">RGQ29_015359</name>
</gene>
<feature type="compositionally biased region" description="Polar residues" evidence="1">
    <location>
        <begin position="1035"/>
        <end position="1052"/>
    </location>
</feature>
<reference evidence="2 3" key="1">
    <citation type="journal article" date="2023" name="G3 (Bethesda)">
        <title>A haplotype-resolved chromosome-scale genome for Quercus rubra L. provides insights into the genetics of adaptive traits for red oak species.</title>
        <authorList>
            <person name="Kapoor B."/>
            <person name="Jenkins J."/>
            <person name="Schmutz J."/>
            <person name="Zhebentyayeva T."/>
            <person name="Kuelheim C."/>
            <person name="Coggeshall M."/>
            <person name="Heim C."/>
            <person name="Lasky J.R."/>
            <person name="Leites L."/>
            <person name="Islam-Faridi N."/>
            <person name="Romero-Severson J."/>
            <person name="DeLeo V.L."/>
            <person name="Lucas S.M."/>
            <person name="Lazic D."/>
            <person name="Gailing O."/>
            <person name="Carlson J."/>
            <person name="Staton M."/>
        </authorList>
    </citation>
    <scope>NUCLEOTIDE SEQUENCE [LARGE SCALE GENOMIC DNA]</scope>
    <source>
        <strain evidence="2">Pseudo-F2</strain>
    </source>
</reference>
<proteinExistence type="predicted"/>
<feature type="region of interest" description="Disordered" evidence="1">
    <location>
        <begin position="344"/>
        <end position="363"/>
    </location>
</feature>
<sequence length="1339" mass="145651">MAKPGSGSGSDSNKASQNVVFVDTSLDTHLALFVSDSDTVSDLKKKILYEHPLCFPNTGKIQIHALKVKRKGYFYHLSDSMLVKSAFDGIKKNWFLFVDASHSMEHGENQQSHIPGSNNILACFGTNNSTSFDRIDLPHDGSLKRPSNINGSPLLLVGSNQNVKENVPIADQYGSSDFGVEVLKEKNASVHGFGKDASQQDIAVPEYSLDNAGREVSFDMRMGNKSIPDEPCRSSSSNISKRSVSTIERKLYLSKETEVTEKHGNGMIEKFKNDMDVQGNKSLEEAAQPRSHKKRKHKIEKKIGDEDSLKEKRVLSCDSTKEISKANTILGSISSEPVEDAHLLETGSSSGKHKKRRKKTSNTLNQVVSAVPSSGKDVREENSQVMVGLNHKDAGGEPGAASVPGQDVQLATVTASELSGISFKEKQGDSVHEMGENNELPSSLVDKQKTNVTVDSLATEPLEKVHLLETDSSRVKKKRKKKPDSLNQIVTAVPSAKDNKEESSRVTLEINQKDSIRERDATCVTAECVQDAMTSGFREISEKEKEKEKQYDFAVGEHDKVPFSLDLDMCDTDAGNVKRKSDASEGAAAVGVGRNTKDSCVVDFEGHPSVIKELNNLPKLSRPENSILNDNANFETDQTDRVEEKRESSHDRDPKGMLSEMDKPSSRGETDKNAKEVIVTSKLSDGTGIVEHSKSGKKKRKKRKAEDSVGGTPIKLGTELVKGSEHEISSAEPDKAVNGDNSTNNTKKEERNFSQSQEKEVSKIKTLSTSLLASGGETGDVNGDDVESSKKISNTQADAEKDEKMSKKSKKKQNATAKNLLDLQTKDQDVVHKDPKPSADDQMEVQASGGETGDVNGDEVEHLKQISKTQANAENVDEKMSKKSKKKKKATSKILLDLKAKDQDAGDKDLTPSADNQMEVQASGGETGDDMDFSKQISKTQENAENMDKKMSKKSKKKQSATAENLPDFQTKDQDVGHKDQTHSADNQREVQASSKSTKKTKSAKTSTKNKLNESNLKHEKDSGVEIDSLHAQMNCVTDKSSQVPLHTTEGNSKGRPVEDEQSEQVLPPDEKVPKASRTDSGTGKSSQVPLHTTESNYKGRPVEDKGAEHMLHPEKKLPKASRSGKTGPQSSMSDTFTSIPKEVTRPGTLNASETRINSERKSEALAVSKSNLGNSKNLVHQNKLFNENKSGAGQGVIKASVIDTGEVVNSSQHDKSLLTKLGTIFKDDSSGSSEDEDGVDNSDASTRTPSDNSFSSDFSDGESNAKLNSPRNGSNDSKRNNSGGRSIMKSCSSVAKGMDLGTILRSSRSYENAKLTASQSQLEDTESQPVDFVPDSLG</sequence>
<feature type="compositionally biased region" description="Polar residues" evidence="1">
    <location>
        <begin position="1124"/>
        <end position="1139"/>
    </location>
</feature>
<feature type="compositionally biased region" description="Basic and acidic residues" evidence="1">
    <location>
        <begin position="896"/>
        <end position="910"/>
    </location>
</feature>
<feature type="compositionally biased region" description="Basic and acidic residues" evidence="1">
    <location>
        <begin position="970"/>
        <end position="989"/>
    </location>
</feature>
<feature type="region of interest" description="Disordered" evidence="1">
    <location>
        <begin position="1316"/>
        <end position="1339"/>
    </location>
</feature>
<feature type="compositionally biased region" description="Polar residues" evidence="1">
    <location>
        <begin position="1262"/>
        <end position="1293"/>
    </location>
</feature>
<feature type="compositionally biased region" description="Polar residues" evidence="1">
    <location>
        <begin position="1079"/>
        <end position="1097"/>
    </location>
</feature>